<dbReference type="Gene3D" id="1.25.40.10">
    <property type="entry name" value="Tetratricopeptide repeat domain"/>
    <property type="match status" value="1"/>
</dbReference>
<evidence type="ECO:0000313" key="5">
    <source>
        <dbReference type="Proteomes" id="UP000004995"/>
    </source>
</evidence>
<keyword evidence="2" id="KW-0809">Transit peptide</keyword>
<dbReference type="EnsemblPlants" id="KQL05201">
    <property type="protein sequence ID" value="KQL05201"/>
    <property type="gene ID" value="SETIT_004356mg"/>
</dbReference>
<dbReference type="Pfam" id="PF13041">
    <property type="entry name" value="PPR_2"/>
    <property type="match status" value="1"/>
</dbReference>
<evidence type="ECO:0008006" key="6">
    <source>
        <dbReference type="Google" id="ProtNLM"/>
    </source>
</evidence>
<sequence length="200" mass="22151">METIHNAGVNVSRCKHACIVSRIEIFSSISFNFDLICLCALVDMYAKCQAVLEANRIFGRILNKDVVTWNSMIAGYAENSMDDDALMLFKQMRLQGASPDATSVVNALSASVCLGDLVMDVSVWGAFLHGCGLHSRLQFGEEAFKRMMVLHPERPDLYGLISNLYTSYGMWEKSLAIQRWMQEKGLVKLPGCSSVGPENG</sequence>
<dbReference type="Gramene" id="KQL05201">
    <property type="protein sequence ID" value="KQL05201"/>
    <property type="gene ID" value="SETIT_004356mg"/>
</dbReference>
<dbReference type="PANTHER" id="PTHR47926:SF347">
    <property type="entry name" value="PENTATRICOPEPTIDE REPEAT-CONTAINING PROTEIN"/>
    <property type="match status" value="1"/>
</dbReference>
<dbReference type="InterPro" id="IPR011990">
    <property type="entry name" value="TPR-like_helical_dom_sf"/>
</dbReference>
<dbReference type="PROSITE" id="PS51375">
    <property type="entry name" value="PPR"/>
    <property type="match status" value="1"/>
</dbReference>
<dbReference type="HOGENOM" id="CLU_1368263_0_0_1"/>
<keyword evidence="5" id="KW-1185">Reference proteome</keyword>
<dbReference type="eggNOG" id="KOG4197">
    <property type="taxonomic scope" value="Eukaryota"/>
</dbReference>
<reference evidence="5" key="1">
    <citation type="journal article" date="2012" name="Nat. Biotechnol.">
        <title>Reference genome sequence of the model plant Setaria.</title>
        <authorList>
            <person name="Bennetzen J.L."/>
            <person name="Schmutz J."/>
            <person name="Wang H."/>
            <person name="Percifield R."/>
            <person name="Hawkins J."/>
            <person name="Pontaroli A.C."/>
            <person name="Estep M."/>
            <person name="Feng L."/>
            <person name="Vaughn J.N."/>
            <person name="Grimwood J."/>
            <person name="Jenkins J."/>
            <person name="Barry K."/>
            <person name="Lindquist E."/>
            <person name="Hellsten U."/>
            <person name="Deshpande S."/>
            <person name="Wang X."/>
            <person name="Wu X."/>
            <person name="Mitros T."/>
            <person name="Triplett J."/>
            <person name="Yang X."/>
            <person name="Ye C.Y."/>
            <person name="Mauro-Herrera M."/>
            <person name="Wang L."/>
            <person name="Li P."/>
            <person name="Sharma M."/>
            <person name="Sharma R."/>
            <person name="Ronald P.C."/>
            <person name="Panaud O."/>
            <person name="Kellogg E.A."/>
            <person name="Brutnell T.P."/>
            <person name="Doust A.N."/>
            <person name="Tuskan G.A."/>
            <person name="Rokhsar D."/>
            <person name="Devos K.M."/>
        </authorList>
    </citation>
    <scope>NUCLEOTIDE SEQUENCE [LARGE SCALE GENOMIC DNA]</scope>
    <source>
        <strain evidence="5">cv. Yugu1</strain>
    </source>
</reference>
<dbReference type="InterPro" id="IPR046960">
    <property type="entry name" value="PPR_At4g14850-like_plant"/>
</dbReference>
<reference evidence="4" key="2">
    <citation type="submission" date="2018-08" db="UniProtKB">
        <authorList>
            <consortium name="EnsemblPlants"/>
        </authorList>
    </citation>
    <scope>IDENTIFICATION</scope>
    <source>
        <strain evidence="4">Yugu1</strain>
    </source>
</reference>
<evidence type="ECO:0000313" key="4">
    <source>
        <dbReference type="EnsemblPlants" id="KQL05201"/>
    </source>
</evidence>
<dbReference type="OMA" id="GMWNEIG"/>
<name>K3XR17_SETIT</name>
<dbReference type="NCBIfam" id="TIGR00756">
    <property type="entry name" value="PPR"/>
    <property type="match status" value="1"/>
</dbReference>
<dbReference type="InterPro" id="IPR046848">
    <property type="entry name" value="E_motif"/>
</dbReference>
<organism evidence="4 5">
    <name type="scientific">Setaria italica</name>
    <name type="common">Foxtail millet</name>
    <name type="synonym">Panicum italicum</name>
    <dbReference type="NCBI Taxonomy" id="4555"/>
    <lineage>
        <taxon>Eukaryota</taxon>
        <taxon>Viridiplantae</taxon>
        <taxon>Streptophyta</taxon>
        <taxon>Embryophyta</taxon>
        <taxon>Tracheophyta</taxon>
        <taxon>Spermatophyta</taxon>
        <taxon>Magnoliopsida</taxon>
        <taxon>Liliopsida</taxon>
        <taxon>Poales</taxon>
        <taxon>Poaceae</taxon>
        <taxon>PACMAD clade</taxon>
        <taxon>Panicoideae</taxon>
        <taxon>Panicodae</taxon>
        <taxon>Paniceae</taxon>
        <taxon>Cenchrinae</taxon>
        <taxon>Setaria</taxon>
    </lineage>
</organism>
<dbReference type="GO" id="GO:0009451">
    <property type="term" value="P:RNA modification"/>
    <property type="evidence" value="ECO:0007669"/>
    <property type="project" value="InterPro"/>
</dbReference>
<dbReference type="InterPro" id="IPR002885">
    <property type="entry name" value="PPR_rpt"/>
</dbReference>
<proteinExistence type="predicted"/>
<accession>K3XR17</accession>
<dbReference type="EMBL" id="AGNK02003008">
    <property type="status" value="NOT_ANNOTATED_CDS"/>
    <property type="molecule type" value="Genomic_DNA"/>
</dbReference>
<dbReference type="PANTHER" id="PTHR47926">
    <property type="entry name" value="PENTATRICOPEPTIDE REPEAT-CONTAINING PROTEIN"/>
    <property type="match status" value="1"/>
</dbReference>
<evidence type="ECO:0000256" key="2">
    <source>
        <dbReference type="ARBA" id="ARBA00022946"/>
    </source>
</evidence>
<feature type="repeat" description="PPR" evidence="3">
    <location>
        <begin position="65"/>
        <end position="99"/>
    </location>
</feature>
<dbReference type="InParanoid" id="K3XR17"/>
<evidence type="ECO:0000256" key="1">
    <source>
        <dbReference type="ARBA" id="ARBA00022737"/>
    </source>
</evidence>
<dbReference type="Proteomes" id="UP000004995">
    <property type="component" value="Unassembled WGS sequence"/>
</dbReference>
<evidence type="ECO:0000256" key="3">
    <source>
        <dbReference type="PROSITE-ProRule" id="PRU00708"/>
    </source>
</evidence>
<dbReference type="Pfam" id="PF20431">
    <property type="entry name" value="E_motif"/>
    <property type="match status" value="1"/>
</dbReference>
<protein>
    <recommendedName>
        <fullName evidence="6">Pentatricopeptide repeat-containing protein</fullName>
    </recommendedName>
</protein>
<keyword evidence="1" id="KW-0677">Repeat</keyword>
<dbReference type="STRING" id="4555.K3XR17"/>
<dbReference type="GO" id="GO:0003723">
    <property type="term" value="F:RNA binding"/>
    <property type="evidence" value="ECO:0007669"/>
    <property type="project" value="InterPro"/>
</dbReference>
<dbReference type="AlphaFoldDB" id="K3XR17"/>